<dbReference type="EMBL" id="SORL01000007">
    <property type="protein sequence ID" value="TDY64458.1"/>
    <property type="molecule type" value="Genomic_DNA"/>
</dbReference>
<dbReference type="Proteomes" id="UP000294824">
    <property type="component" value="Unassembled WGS sequence"/>
</dbReference>
<dbReference type="AlphaFoldDB" id="A0A4R8MHJ4"/>
<gene>
    <name evidence="2" type="ORF">DFQ06_1368</name>
</gene>
<organism evidence="2 3">
    <name type="scientific">Algibacter lectus</name>
    <dbReference type="NCBI Taxonomy" id="221126"/>
    <lineage>
        <taxon>Bacteria</taxon>
        <taxon>Pseudomonadati</taxon>
        <taxon>Bacteroidota</taxon>
        <taxon>Flavobacteriia</taxon>
        <taxon>Flavobacteriales</taxon>
        <taxon>Flavobacteriaceae</taxon>
        <taxon>Algibacter</taxon>
    </lineage>
</organism>
<keyword evidence="1" id="KW-1133">Transmembrane helix</keyword>
<protein>
    <submittedName>
        <fullName evidence="2">Uncharacterized protein</fullName>
    </submittedName>
</protein>
<feature type="transmembrane region" description="Helical" evidence="1">
    <location>
        <begin position="40"/>
        <end position="58"/>
    </location>
</feature>
<feature type="transmembrane region" description="Helical" evidence="1">
    <location>
        <begin position="168"/>
        <end position="186"/>
    </location>
</feature>
<evidence type="ECO:0000313" key="3">
    <source>
        <dbReference type="Proteomes" id="UP000294824"/>
    </source>
</evidence>
<accession>A0A4R8MHJ4</accession>
<comment type="caution">
    <text evidence="2">The sequence shown here is derived from an EMBL/GenBank/DDBJ whole genome shotgun (WGS) entry which is preliminary data.</text>
</comment>
<feature type="transmembrane region" description="Helical" evidence="1">
    <location>
        <begin position="95"/>
        <end position="114"/>
    </location>
</feature>
<keyword evidence="1" id="KW-0472">Membrane</keyword>
<feature type="transmembrane region" description="Helical" evidence="1">
    <location>
        <begin position="135"/>
        <end position="152"/>
    </location>
</feature>
<feature type="transmembrane region" description="Helical" evidence="1">
    <location>
        <begin position="220"/>
        <end position="237"/>
    </location>
</feature>
<name>A0A4R8MHJ4_9FLAO</name>
<proteinExistence type="predicted"/>
<reference evidence="2 3" key="1">
    <citation type="submission" date="2019-03" db="EMBL/GenBank/DDBJ databases">
        <title>Genomic Encyclopedia of Type Strains, Phase III (KMG-III): the genomes of soil and plant-associated and newly described type strains.</title>
        <authorList>
            <person name="Whitman W."/>
        </authorList>
    </citation>
    <scope>NUCLEOTIDE SEQUENCE [LARGE SCALE GENOMIC DNA]</scope>
    <source>
        <strain evidence="2 3">CECT 8301</strain>
    </source>
</reference>
<feature type="transmembrane region" description="Helical" evidence="1">
    <location>
        <begin position="17"/>
        <end position="34"/>
    </location>
</feature>
<keyword evidence="3" id="KW-1185">Reference proteome</keyword>
<feature type="transmembrane region" description="Helical" evidence="1">
    <location>
        <begin position="65"/>
        <end position="83"/>
    </location>
</feature>
<evidence type="ECO:0000313" key="2">
    <source>
        <dbReference type="EMBL" id="TDY64458.1"/>
    </source>
</evidence>
<keyword evidence="1" id="KW-0812">Transmembrane</keyword>
<feature type="transmembrane region" description="Helical" evidence="1">
    <location>
        <begin position="193"/>
        <end position="214"/>
    </location>
</feature>
<evidence type="ECO:0000256" key="1">
    <source>
        <dbReference type="SAM" id="Phobius"/>
    </source>
</evidence>
<sequence length="258" mass="30348">MFIFVSILEANMYKSKIFIILIAAVYVFYVVFEFNGNPDLAFYFESLIVPLVVARYVVSVKPKNKLFLLFFVIFAASDLLAIFDKIAYPDVNSSYYQYAYYLGNSLYVLAYFMLFFKMCQSINFKYVFKNLKVHLFVLIVLDVYLIYVLYAIEQPNLRTNSIYFLENTYNIIILLVLSLSLLNYFYRDNEKSLFLFFGVLCLVFSEVIDIANIYISQSSLLNFLATTLVLGAFYFFYEQSQLSNVSPREDKYYPHFKP</sequence>